<dbReference type="OrthoDB" id="707849at2"/>
<keyword evidence="1" id="KW-0732">Signal</keyword>
<comment type="caution">
    <text evidence="2">The sequence shown here is derived from an EMBL/GenBank/DDBJ whole genome shotgun (WGS) entry which is preliminary data.</text>
</comment>
<dbReference type="EMBL" id="SNYV01000018">
    <property type="protein sequence ID" value="TDQ73693.1"/>
    <property type="molecule type" value="Genomic_DNA"/>
</dbReference>
<organism evidence="2 3">
    <name type="scientific">Sphingobacterium yanglingense</name>
    <dbReference type="NCBI Taxonomy" id="1437280"/>
    <lineage>
        <taxon>Bacteria</taxon>
        <taxon>Pseudomonadati</taxon>
        <taxon>Bacteroidota</taxon>
        <taxon>Sphingobacteriia</taxon>
        <taxon>Sphingobacteriales</taxon>
        <taxon>Sphingobacteriaceae</taxon>
        <taxon>Sphingobacterium</taxon>
    </lineage>
</organism>
<name>A0A4V3DCU7_9SPHI</name>
<sequence length="446" mass="50651">MSTINKLFVFILLLLSISSCKKDTLEAYEVEPVFMSNEEAIAHFKANFIDGQSAWKAILTTKNTGKAYGLYVTLSEKGEVNMLSDLYPDAGNQFTTTSYRLQAHAGNAVLNFSLGSYLDAIFIQQGRHKISADTSYTFRYAIQDTVVLLGNQHGDELKLVRTTVEERNAYNGSALYHSLWNTFNYFNTNRFHSFLYGNGKAVQIMIDQNERSAIAYYVENNKLITTTSYISYGINHINFRTPLLINGKEVRQLYIDPTKTQLYAQEGNQRIDLIGSRVPIIPMHLFLGHGIPSTISAPNPFTYYALEGWSDDAYLAWFNSTMNFFNSPYEAAFMLGDFDFVEDSKQMNISLHFQMGQSNYVAIFPFNYTKTDAGIYTFTPGQLKGDIPEHLNASLIQDYVQDFLRLMIVSRYTLDYYESGDMFLGQFKGVDNPNITFTGFFGTLAE</sequence>
<dbReference type="RefSeq" id="WP_133586288.1">
    <property type="nucleotide sequence ID" value="NZ_SNYV01000018.1"/>
</dbReference>
<keyword evidence="3" id="KW-1185">Reference proteome</keyword>
<evidence type="ECO:0000313" key="3">
    <source>
        <dbReference type="Proteomes" id="UP000295292"/>
    </source>
</evidence>
<gene>
    <name evidence="2" type="ORF">CLV99_4130</name>
</gene>
<reference evidence="2 3" key="1">
    <citation type="submission" date="2019-03" db="EMBL/GenBank/DDBJ databases">
        <title>Genomic Encyclopedia of Archaeal and Bacterial Type Strains, Phase II (KMG-II): from individual species to whole genera.</title>
        <authorList>
            <person name="Goeker M."/>
        </authorList>
    </citation>
    <scope>NUCLEOTIDE SEQUENCE [LARGE SCALE GENOMIC DNA]</scope>
    <source>
        <strain evidence="2 3">DSM 28353</strain>
    </source>
</reference>
<protein>
    <submittedName>
        <fullName evidence="2">Uncharacterized protein DUF4302</fullName>
    </submittedName>
</protein>
<feature type="signal peptide" evidence="1">
    <location>
        <begin position="1"/>
        <end position="21"/>
    </location>
</feature>
<dbReference type="PROSITE" id="PS51257">
    <property type="entry name" value="PROKAR_LIPOPROTEIN"/>
    <property type="match status" value="1"/>
</dbReference>
<dbReference type="Proteomes" id="UP000295292">
    <property type="component" value="Unassembled WGS sequence"/>
</dbReference>
<dbReference type="InterPro" id="IPR025396">
    <property type="entry name" value="DUF4302"/>
</dbReference>
<accession>A0A4V3DCU7</accession>
<evidence type="ECO:0000313" key="2">
    <source>
        <dbReference type="EMBL" id="TDQ73693.1"/>
    </source>
</evidence>
<feature type="chain" id="PRO_5020548332" evidence="1">
    <location>
        <begin position="22"/>
        <end position="446"/>
    </location>
</feature>
<proteinExistence type="predicted"/>
<dbReference type="AlphaFoldDB" id="A0A4V3DCU7"/>
<evidence type="ECO:0000256" key="1">
    <source>
        <dbReference type="SAM" id="SignalP"/>
    </source>
</evidence>
<dbReference type="Pfam" id="PF14135">
    <property type="entry name" value="DUF4302"/>
    <property type="match status" value="1"/>
</dbReference>